<name>A0A5N6T384_ASPPS</name>
<proteinExistence type="predicted"/>
<dbReference type="GeneID" id="43637963"/>
<dbReference type="Proteomes" id="UP000325672">
    <property type="component" value="Unassembled WGS sequence"/>
</dbReference>
<reference evidence="1 2" key="1">
    <citation type="submission" date="2019-04" db="EMBL/GenBank/DDBJ databases">
        <title>Friends and foes A comparative genomics study of 23 Aspergillus species from section Flavi.</title>
        <authorList>
            <consortium name="DOE Joint Genome Institute"/>
            <person name="Kjaerbolling I."/>
            <person name="Vesth T."/>
            <person name="Frisvad J.C."/>
            <person name="Nybo J.L."/>
            <person name="Theobald S."/>
            <person name="Kildgaard S."/>
            <person name="Isbrandt T."/>
            <person name="Kuo A."/>
            <person name="Sato A."/>
            <person name="Lyhne E.K."/>
            <person name="Kogle M.E."/>
            <person name="Wiebenga A."/>
            <person name="Kun R.S."/>
            <person name="Lubbers R.J."/>
            <person name="Makela M.R."/>
            <person name="Barry K."/>
            <person name="Chovatia M."/>
            <person name="Clum A."/>
            <person name="Daum C."/>
            <person name="Haridas S."/>
            <person name="He G."/>
            <person name="LaButti K."/>
            <person name="Lipzen A."/>
            <person name="Mondo S."/>
            <person name="Riley R."/>
            <person name="Salamov A."/>
            <person name="Simmons B.A."/>
            <person name="Magnuson J.K."/>
            <person name="Henrissat B."/>
            <person name="Mortensen U.H."/>
            <person name="Larsen T.O."/>
            <person name="Devries R.P."/>
            <person name="Grigoriev I.V."/>
            <person name="Machida M."/>
            <person name="Baker S.E."/>
            <person name="Andersen M.R."/>
        </authorList>
    </citation>
    <scope>NUCLEOTIDE SEQUENCE [LARGE SCALE GENOMIC DNA]</scope>
    <source>
        <strain evidence="1 2">CBS 117625</strain>
    </source>
</reference>
<dbReference type="EMBL" id="ML743560">
    <property type="protein sequence ID" value="KAE8140773.1"/>
    <property type="molecule type" value="Genomic_DNA"/>
</dbReference>
<evidence type="ECO:0000313" key="1">
    <source>
        <dbReference type="EMBL" id="KAE8140773.1"/>
    </source>
</evidence>
<organism evidence="1 2">
    <name type="scientific">Aspergillus pseudotamarii</name>
    <dbReference type="NCBI Taxonomy" id="132259"/>
    <lineage>
        <taxon>Eukaryota</taxon>
        <taxon>Fungi</taxon>
        <taxon>Dikarya</taxon>
        <taxon>Ascomycota</taxon>
        <taxon>Pezizomycotina</taxon>
        <taxon>Eurotiomycetes</taxon>
        <taxon>Eurotiomycetidae</taxon>
        <taxon>Eurotiales</taxon>
        <taxon>Aspergillaceae</taxon>
        <taxon>Aspergillus</taxon>
        <taxon>Aspergillus subgen. Circumdati</taxon>
    </lineage>
</organism>
<dbReference type="RefSeq" id="XP_031916836.1">
    <property type="nucleotide sequence ID" value="XM_032053753.1"/>
</dbReference>
<evidence type="ECO:0000313" key="2">
    <source>
        <dbReference type="Proteomes" id="UP000325672"/>
    </source>
</evidence>
<protein>
    <submittedName>
        <fullName evidence="1">Uncharacterized protein</fullName>
    </submittedName>
</protein>
<accession>A0A5N6T384</accession>
<gene>
    <name evidence="1" type="ORF">BDV38DRAFT_239362</name>
</gene>
<dbReference type="AlphaFoldDB" id="A0A5N6T384"/>
<sequence length="75" mass="8616">MEVSLCGLLLLIRRRRRVGAGWPTRRISTSCFHQLYCLSLPSHIVALTLYPIWSKGKHSTIPSRLPPTRHSCRFS</sequence>
<keyword evidence="2" id="KW-1185">Reference proteome</keyword>